<dbReference type="PANTHER" id="PTHR35568">
    <property type="entry name" value="TRANSCRIPTIONAL REGULATOR DAUR"/>
    <property type="match status" value="1"/>
</dbReference>
<dbReference type="PANTHER" id="PTHR35568:SF1">
    <property type="entry name" value="TRANSCRIPTIONAL REGULATOR DAUR"/>
    <property type="match status" value="1"/>
</dbReference>
<dbReference type="EMBL" id="FNHQ01000014">
    <property type="protein sequence ID" value="SDM82710.1"/>
    <property type="molecule type" value="Genomic_DNA"/>
</dbReference>
<gene>
    <name evidence="3" type="ORF">SAMN05660299_01606</name>
</gene>
<dbReference type="RefSeq" id="WP_091650336.1">
    <property type="nucleotide sequence ID" value="NZ_FNHQ01000014.1"/>
</dbReference>
<dbReference type="STRING" id="349095.SAMN05660299_01606"/>
<dbReference type="Pfam" id="PF13309">
    <property type="entry name" value="HTH_22"/>
    <property type="match status" value="1"/>
</dbReference>
<reference evidence="3 4" key="1">
    <citation type="submission" date="2016-10" db="EMBL/GenBank/DDBJ databases">
        <authorList>
            <person name="de Groot N.N."/>
        </authorList>
    </citation>
    <scope>NUCLEOTIDE SEQUENCE [LARGE SCALE GENOMIC DNA]</scope>
    <source>
        <strain evidence="3 4">DSM 16981</strain>
    </source>
</reference>
<dbReference type="OrthoDB" id="9796595at2"/>
<dbReference type="GO" id="GO:0003677">
    <property type="term" value="F:DNA binding"/>
    <property type="evidence" value="ECO:0007669"/>
    <property type="project" value="UniProtKB-KW"/>
</dbReference>
<proteinExistence type="predicted"/>
<evidence type="ECO:0000313" key="4">
    <source>
        <dbReference type="Proteomes" id="UP000199309"/>
    </source>
</evidence>
<feature type="domain" description="Transcriptional regulator DauR-like HTH" evidence="2">
    <location>
        <begin position="147"/>
        <end position="208"/>
    </location>
</feature>
<dbReference type="Pfam" id="PF08348">
    <property type="entry name" value="PAS_6"/>
    <property type="match status" value="1"/>
</dbReference>
<name>A0A1G9WE06_9FIRM</name>
<feature type="domain" description="YheO-like" evidence="1">
    <location>
        <begin position="8"/>
        <end position="121"/>
    </location>
</feature>
<keyword evidence="3" id="KW-0238">DNA-binding</keyword>
<evidence type="ECO:0000259" key="2">
    <source>
        <dbReference type="Pfam" id="PF13309"/>
    </source>
</evidence>
<protein>
    <submittedName>
        <fullName evidence="3">Predicted transcriptional regulator YheO, contains PAS and DNA-binding HTH domains</fullName>
    </submittedName>
</protein>
<dbReference type="InterPro" id="IPR039446">
    <property type="entry name" value="DauR-like"/>
</dbReference>
<dbReference type="InterPro" id="IPR039445">
    <property type="entry name" value="DauR-like_HTH"/>
</dbReference>
<keyword evidence="4" id="KW-1185">Reference proteome</keyword>
<dbReference type="AlphaFoldDB" id="A0A1G9WE06"/>
<accession>A0A1G9WE06</accession>
<sequence>MLDQTLLTLLEPVAKGITMQFGTNCEVVIHDVNDTCMNASVIDNKNGQIISHQTNDDSSNTMGDVFCEDQNKPKEYASYITKRTDGRILKSTTVYLRDAKKKIIGSFSIHYDITSLMLIKNALNPLTSVPCSENNLSHTPLHVNDLLTRLIEESVQKSGKPAACMTREDKIEAIKFLNTRGALLITKAGDKISKYFGISKYTLYSYLDSDD</sequence>
<evidence type="ECO:0000259" key="1">
    <source>
        <dbReference type="Pfam" id="PF08348"/>
    </source>
</evidence>
<dbReference type="InterPro" id="IPR013559">
    <property type="entry name" value="YheO"/>
</dbReference>
<organism evidence="3 4">
    <name type="scientific">Megasphaera paucivorans</name>
    <dbReference type="NCBI Taxonomy" id="349095"/>
    <lineage>
        <taxon>Bacteria</taxon>
        <taxon>Bacillati</taxon>
        <taxon>Bacillota</taxon>
        <taxon>Negativicutes</taxon>
        <taxon>Veillonellales</taxon>
        <taxon>Veillonellaceae</taxon>
        <taxon>Megasphaera</taxon>
    </lineage>
</organism>
<evidence type="ECO:0000313" key="3">
    <source>
        <dbReference type="EMBL" id="SDM82710.1"/>
    </source>
</evidence>
<dbReference type="Proteomes" id="UP000199309">
    <property type="component" value="Unassembled WGS sequence"/>
</dbReference>